<organism evidence="3 4">
    <name type="scientific">Benzoatithermus flavus</name>
    <dbReference type="NCBI Taxonomy" id="3108223"/>
    <lineage>
        <taxon>Bacteria</taxon>
        <taxon>Pseudomonadati</taxon>
        <taxon>Pseudomonadota</taxon>
        <taxon>Alphaproteobacteria</taxon>
        <taxon>Geminicoccales</taxon>
        <taxon>Geminicoccaceae</taxon>
        <taxon>Benzoatithermus</taxon>
    </lineage>
</organism>
<feature type="domain" description="CN hydrolase" evidence="2">
    <location>
        <begin position="1"/>
        <end position="232"/>
    </location>
</feature>
<dbReference type="RefSeq" id="WP_418160637.1">
    <property type="nucleotide sequence ID" value="NZ_JBBLZC010000018.1"/>
</dbReference>
<accession>A0ABU8XUB4</accession>
<gene>
    <name evidence="3" type="ORF">U1T56_16655</name>
</gene>
<dbReference type="PANTHER" id="PTHR43674">
    <property type="entry name" value="NITRILASE C965.09-RELATED"/>
    <property type="match status" value="1"/>
</dbReference>
<protein>
    <submittedName>
        <fullName evidence="3">Nitrilase-related carbon-nitrogen hydrolase</fullName>
    </submittedName>
</protein>
<evidence type="ECO:0000313" key="3">
    <source>
        <dbReference type="EMBL" id="MEK0084785.1"/>
    </source>
</evidence>
<sequence length="263" mass="26612">MRIAALHGAPHSGDVAANLARIDGSAAAAAARGAELLVLPQFFLAGAPSEGPSASQLAQTSDGPGARALAAIARARAVAILCGYLELCTGRLYDSALLVDAAGCARANYRRTHLRPAEEAAGLTRGHWLSVAPLGQEKLGILIGADIEAPEPARALALAGSRILVVLAAHGPEAAIVGSALLRTRAFENACPLVYANGSTAAGAPRSCLLGQDGSVLAEAEAAGLVVADLPVAAAPPASRPRRRPRLYQKLAAAIPSEDGPRV</sequence>
<comment type="caution">
    <text evidence="3">The sequence shown here is derived from an EMBL/GenBank/DDBJ whole genome shotgun (WGS) entry which is preliminary data.</text>
</comment>
<keyword evidence="1 3" id="KW-0378">Hydrolase</keyword>
<reference evidence="3 4" key="1">
    <citation type="submission" date="2024-01" db="EMBL/GenBank/DDBJ databases">
        <title>Multi-omics insights into the function and evolution of sodium benzoate biodegradation pathways in Benzoatithermus flavus gen. nov., sp. nov. from hot spring.</title>
        <authorList>
            <person name="Hu C.-J."/>
            <person name="Li W.-J."/>
        </authorList>
    </citation>
    <scope>NUCLEOTIDE SEQUENCE [LARGE SCALE GENOMIC DNA]</scope>
    <source>
        <strain evidence="3 4">SYSU G07066</strain>
    </source>
</reference>
<dbReference type="PROSITE" id="PS50263">
    <property type="entry name" value="CN_HYDROLASE"/>
    <property type="match status" value="1"/>
</dbReference>
<evidence type="ECO:0000313" key="4">
    <source>
        <dbReference type="Proteomes" id="UP001375743"/>
    </source>
</evidence>
<dbReference type="PANTHER" id="PTHR43674:SF16">
    <property type="entry name" value="CARBON-NITROGEN FAMILY, PUTATIVE (AFU_ORTHOLOGUE AFUA_5G02350)-RELATED"/>
    <property type="match status" value="1"/>
</dbReference>
<dbReference type="InterPro" id="IPR050345">
    <property type="entry name" value="Aliph_Amidase/BUP"/>
</dbReference>
<dbReference type="Gene3D" id="3.60.110.10">
    <property type="entry name" value="Carbon-nitrogen hydrolase"/>
    <property type="match status" value="1"/>
</dbReference>
<proteinExistence type="predicted"/>
<dbReference type="InterPro" id="IPR003010">
    <property type="entry name" value="C-N_Hydrolase"/>
</dbReference>
<dbReference type="EMBL" id="JBBLZC010000018">
    <property type="protein sequence ID" value="MEK0084785.1"/>
    <property type="molecule type" value="Genomic_DNA"/>
</dbReference>
<dbReference type="GO" id="GO:0016787">
    <property type="term" value="F:hydrolase activity"/>
    <property type="evidence" value="ECO:0007669"/>
    <property type="project" value="UniProtKB-KW"/>
</dbReference>
<evidence type="ECO:0000259" key="2">
    <source>
        <dbReference type="PROSITE" id="PS50263"/>
    </source>
</evidence>
<dbReference type="SUPFAM" id="SSF56317">
    <property type="entry name" value="Carbon-nitrogen hydrolase"/>
    <property type="match status" value="1"/>
</dbReference>
<dbReference type="InterPro" id="IPR036526">
    <property type="entry name" value="C-N_Hydrolase_sf"/>
</dbReference>
<dbReference type="Proteomes" id="UP001375743">
    <property type="component" value="Unassembled WGS sequence"/>
</dbReference>
<evidence type="ECO:0000256" key="1">
    <source>
        <dbReference type="ARBA" id="ARBA00022801"/>
    </source>
</evidence>
<name>A0ABU8XUB4_9PROT</name>
<dbReference type="Pfam" id="PF00795">
    <property type="entry name" value="CN_hydrolase"/>
    <property type="match status" value="1"/>
</dbReference>
<keyword evidence="4" id="KW-1185">Reference proteome</keyword>